<dbReference type="Pfam" id="PF13609">
    <property type="entry name" value="Porin_4"/>
    <property type="match status" value="1"/>
</dbReference>
<accession>D5WYK3</accession>
<dbReference type="GO" id="GO:0046930">
    <property type="term" value="C:pore complex"/>
    <property type="evidence" value="ECO:0007669"/>
    <property type="project" value="UniProtKB-KW"/>
</dbReference>
<dbReference type="PANTHER" id="PTHR34501">
    <property type="entry name" value="PROTEIN YDDL-RELATED"/>
    <property type="match status" value="1"/>
</dbReference>
<sequence>MKTQSFTKTQGFAKKSLIALAVVGAFSGSAFAADSVQLYGIIDMGVTHYSGLAPTVNGQPDTSGKSGTASYTGLSSGVVAGSRIGLKGTEDLGGGLKAIFQAETGFCAAGTNQTGTGGSAYCTGSGFMGRTTLLGLQGNFGTVQMGRYFTSMFNNEVNYDPFQAGFTGAYSNLSLGINGLSPSGEGGNASGAAVNYLLRSNQTITYISPNLSGLTVQADYSFNDGSATAPLVQGGNTTKLWSLNGNYAFGSATVGANYSKVTNVTVAPSSTVADGAYKVWQLFGSYDLNVVKLSGIYERGTADYYSGNDSSWLLGATVPVGAGAVMVSYSQYGTSLAPTGTSLSTSKAKQYAIGYSYNLSKRTMLYTSYAHMSNDSAGANRTGTALAVNDATNFSAGVTGQGSNGFAVGILHSF</sequence>
<evidence type="ECO:0000256" key="1">
    <source>
        <dbReference type="ARBA" id="ARBA00004571"/>
    </source>
</evidence>
<keyword evidence="8" id="KW-0626">Porin</keyword>
<comment type="subcellular location">
    <subcellularLocation>
        <location evidence="1">Cell outer membrane</location>
        <topology evidence="1">Multi-pass membrane protein</topology>
    </subcellularLocation>
</comment>
<feature type="domain" description="Porin" evidence="12">
    <location>
        <begin position="19"/>
        <end position="375"/>
    </location>
</feature>
<dbReference type="AlphaFoldDB" id="D5WYK3"/>
<evidence type="ECO:0000256" key="8">
    <source>
        <dbReference type="ARBA" id="ARBA00023114"/>
    </source>
</evidence>
<dbReference type="SUPFAM" id="SSF56935">
    <property type="entry name" value="Porins"/>
    <property type="match status" value="1"/>
</dbReference>
<evidence type="ECO:0000313" key="13">
    <source>
        <dbReference type="EMBL" id="ADG32180.1"/>
    </source>
</evidence>
<dbReference type="Gene3D" id="2.40.160.10">
    <property type="entry name" value="Porin"/>
    <property type="match status" value="1"/>
</dbReference>
<evidence type="ECO:0000256" key="6">
    <source>
        <dbReference type="ARBA" id="ARBA00022729"/>
    </source>
</evidence>
<dbReference type="HOGENOM" id="CLU_038238_2_0_4"/>
<dbReference type="GO" id="GO:0006811">
    <property type="term" value="P:monoatomic ion transport"/>
    <property type="evidence" value="ECO:0007669"/>
    <property type="project" value="UniProtKB-KW"/>
</dbReference>
<feature type="signal peptide" evidence="11">
    <location>
        <begin position="1"/>
        <end position="32"/>
    </location>
</feature>
<dbReference type="InterPro" id="IPR050298">
    <property type="entry name" value="Gram-neg_bact_OMP"/>
</dbReference>
<keyword evidence="5" id="KW-0812">Transmembrane</keyword>
<protein>
    <submittedName>
        <fullName evidence="13">Porin Gram-negative type</fullName>
    </submittedName>
</protein>
<dbReference type="EMBL" id="CP002021">
    <property type="protein sequence ID" value="ADG32180.1"/>
    <property type="molecule type" value="Genomic_DNA"/>
</dbReference>
<dbReference type="KEGG" id="tin:Tint_2840"/>
<keyword evidence="3" id="KW-0813">Transport</keyword>
<proteinExistence type="predicted"/>
<evidence type="ECO:0000256" key="10">
    <source>
        <dbReference type="ARBA" id="ARBA00023237"/>
    </source>
</evidence>
<evidence type="ECO:0000256" key="7">
    <source>
        <dbReference type="ARBA" id="ARBA00023065"/>
    </source>
</evidence>
<keyword evidence="7" id="KW-0406">Ion transport</keyword>
<keyword evidence="6 11" id="KW-0732">Signal</keyword>
<dbReference type="InterPro" id="IPR033900">
    <property type="entry name" value="Gram_neg_porin_domain"/>
</dbReference>
<dbReference type="CDD" id="cd00342">
    <property type="entry name" value="gram_neg_porins"/>
    <property type="match status" value="1"/>
</dbReference>
<evidence type="ECO:0000256" key="5">
    <source>
        <dbReference type="ARBA" id="ARBA00022692"/>
    </source>
</evidence>
<evidence type="ECO:0000256" key="11">
    <source>
        <dbReference type="SAM" id="SignalP"/>
    </source>
</evidence>
<name>D5WYK3_THIK1</name>
<evidence type="ECO:0000256" key="2">
    <source>
        <dbReference type="ARBA" id="ARBA00011233"/>
    </source>
</evidence>
<dbReference type="GO" id="GO:0015288">
    <property type="term" value="F:porin activity"/>
    <property type="evidence" value="ECO:0007669"/>
    <property type="project" value="UniProtKB-KW"/>
</dbReference>
<feature type="chain" id="PRO_5003079765" evidence="11">
    <location>
        <begin position="33"/>
        <end position="414"/>
    </location>
</feature>
<keyword evidence="9" id="KW-0472">Membrane</keyword>
<dbReference type="InterPro" id="IPR002299">
    <property type="entry name" value="Porin_Neis"/>
</dbReference>
<evidence type="ECO:0000259" key="12">
    <source>
        <dbReference type="Pfam" id="PF13609"/>
    </source>
</evidence>
<dbReference type="STRING" id="75379.Tint_2840"/>
<keyword evidence="4" id="KW-1134">Transmembrane beta strand</keyword>
<dbReference type="eggNOG" id="COG3203">
    <property type="taxonomic scope" value="Bacteria"/>
</dbReference>
<organism evidence="13">
    <name type="scientific">Thiomonas intermedia (strain K12)</name>
    <name type="common">Thiobacillus intermedius</name>
    <dbReference type="NCBI Taxonomy" id="75379"/>
    <lineage>
        <taxon>Bacteria</taxon>
        <taxon>Pseudomonadati</taxon>
        <taxon>Pseudomonadota</taxon>
        <taxon>Betaproteobacteria</taxon>
        <taxon>Burkholderiales</taxon>
        <taxon>Thiomonas</taxon>
    </lineage>
</organism>
<dbReference type="PRINTS" id="PR00184">
    <property type="entry name" value="NEISSPPORIN"/>
</dbReference>
<dbReference type="GO" id="GO:0009279">
    <property type="term" value="C:cell outer membrane"/>
    <property type="evidence" value="ECO:0007669"/>
    <property type="project" value="UniProtKB-SubCell"/>
</dbReference>
<evidence type="ECO:0000256" key="4">
    <source>
        <dbReference type="ARBA" id="ARBA00022452"/>
    </source>
</evidence>
<evidence type="ECO:0000256" key="3">
    <source>
        <dbReference type="ARBA" id="ARBA00022448"/>
    </source>
</evidence>
<dbReference type="BioCyc" id="TINT75379:TINT_RS14210-MONOMER"/>
<keyword evidence="10" id="KW-0998">Cell outer membrane</keyword>
<comment type="subunit">
    <text evidence="2">Homotrimer.</text>
</comment>
<dbReference type="PANTHER" id="PTHR34501:SF9">
    <property type="entry name" value="MAJOR OUTER MEMBRANE PROTEIN P.IA"/>
    <property type="match status" value="1"/>
</dbReference>
<dbReference type="InterPro" id="IPR023614">
    <property type="entry name" value="Porin_dom_sf"/>
</dbReference>
<evidence type="ECO:0000256" key="9">
    <source>
        <dbReference type="ARBA" id="ARBA00023136"/>
    </source>
</evidence>
<gene>
    <name evidence="13" type="ordered locus">Tint_2840</name>
</gene>
<reference evidence="13" key="1">
    <citation type="submission" date="2010-04" db="EMBL/GenBank/DDBJ databases">
        <title>Complete sequence of Thiomonas intermedia K12.</title>
        <authorList>
            <consortium name="US DOE Joint Genome Institute"/>
            <person name="Lucas S."/>
            <person name="Copeland A."/>
            <person name="Lapidus A."/>
            <person name="Cheng J.-F."/>
            <person name="Bruce D."/>
            <person name="Goodwin L."/>
            <person name="Pitluck S."/>
            <person name="Davenport K."/>
            <person name="Detter J.C."/>
            <person name="Han C."/>
            <person name="Tapia R."/>
            <person name="Land M."/>
            <person name="Hauser L."/>
            <person name="Kyrpides N."/>
            <person name="Ovchinnikova G."/>
            <person name="Kerfeld C.A."/>
            <person name="Cannon G.C."/>
            <person name="Heinhorst S."/>
            <person name="Woyke T."/>
        </authorList>
    </citation>
    <scope>NUCLEOTIDE SEQUENCE [LARGE SCALE GENOMIC DNA]</scope>
    <source>
        <strain evidence="13">K12</strain>
    </source>
</reference>